<dbReference type="PROSITE" id="PS51188">
    <property type="entry name" value="ZF_CR"/>
    <property type="match status" value="1"/>
</dbReference>
<keyword evidence="4 7" id="KW-0862">Zinc</keyword>
<sequence length="509" mass="54327">MKSGNPKIFNNVFTGTKTFVISRLQGKYKTLNEFYCYKKVQSLCHLANHSSRHSRGLRGLLSLKPRSHRLFHASSILSITKDPYVVLGVSKGASASEIKKAYYGLAKKFHPDTSKEPNAKDKFAEAQSAYELLCDPQKKAAWDQFGAAAFDQGAGPDMNGGPFRGGGPFGEGSTSGFSASFNGAEFGGGINFEDIFRTFTGGSSGRRQRSSRNPFGQEEILVGDSIEVQMTISFLEAAKGTSKKVTINPLTTCKTCSGSGLKSGAKRSKCKSCDGTGTRVHFVTGGFQMASTCQACGGQGVSIAKGGECRSCYGAGATKEKKTVNIEIPGGVEDGMRLRVDGEGDAPVTGIASNPNLRSHPGDLYVLISVANDSKFKRSGADVLYTAKIPLTTALLGGEIQVPTLNGEVKVKVATGTGTGDKITLAKHGMKKIGDPRDGYGDLKVEFKVDMPKYLSANQRTIVEILADEFGDQTARRIMNVGRNASSDSKNEGSQKGDGFLKSFWQKLS</sequence>
<dbReference type="InterPro" id="IPR002939">
    <property type="entry name" value="DnaJ_C"/>
</dbReference>
<keyword evidence="5" id="KW-0143">Chaperone</keyword>
<comment type="caution">
    <text evidence="10">The sequence shown here is derived from an EMBL/GenBank/DDBJ whole genome shotgun (WGS) entry which is preliminary data.</text>
</comment>
<evidence type="ECO:0000259" key="8">
    <source>
        <dbReference type="PROSITE" id="PS50076"/>
    </source>
</evidence>
<keyword evidence="3 7" id="KW-0863">Zinc-finger</keyword>
<dbReference type="SUPFAM" id="SSF46565">
    <property type="entry name" value="Chaperone J-domain"/>
    <property type="match status" value="1"/>
</dbReference>
<dbReference type="GO" id="GO:0042026">
    <property type="term" value="P:protein refolding"/>
    <property type="evidence" value="ECO:0007669"/>
    <property type="project" value="TreeGrafter"/>
</dbReference>
<dbReference type="InterPro" id="IPR001305">
    <property type="entry name" value="HSP_DnaJ_Cys-rich_dom"/>
</dbReference>
<dbReference type="InterPro" id="IPR012724">
    <property type="entry name" value="DnaJ"/>
</dbReference>
<reference evidence="10 11" key="1">
    <citation type="journal article" date="2018" name="BMC Genomics">
        <title>Comparative genome analyses reveal sequence features reflecting distinct modes of host-adaptation between dicot and monocot powdery mildew.</title>
        <authorList>
            <person name="Wu Y."/>
            <person name="Ma X."/>
            <person name="Pan Z."/>
            <person name="Kale S.D."/>
            <person name="Song Y."/>
            <person name="King H."/>
            <person name="Zhang Q."/>
            <person name="Presley C."/>
            <person name="Deng X."/>
            <person name="Wei C.I."/>
            <person name="Xiao S."/>
        </authorList>
    </citation>
    <scope>NUCLEOTIDE SEQUENCE [LARGE SCALE GENOMIC DNA]</scope>
    <source>
        <strain evidence="10">UMSG2</strain>
    </source>
</reference>
<dbReference type="GO" id="GO:0005524">
    <property type="term" value="F:ATP binding"/>
    <property type="evidence" value="ECO:0007669"/>
    <property type="project" value="InterPro"/>
</dbReference>
<dbReference type="InterPro" id="IPR036410">
    <property type="entry name" value="HSP_DnaJ_Cys-rich_dom_sf"/>
</dbReference>
<dbReference type="Gene3D" id="2.60.260.20">
    <property type="entry name" value="Urease metallochaperone UreE, N-terminal domain"/>
    <property type="match status" value="2"/>
</dbReference>
<proteinExistence type="inferred from homology"/>
<dbReference type="CDD" id="cd10719">
    <property type="entry name" value="DnaJ_zf"/>
    <property type="match status" value="1"/>
</dbReference>
<dbReference type="Proteomes" id="UP000286134">
    <property type="component" value="Unassembled WGS sequence"/>
</dbReference>
<dbReference type="EMBL" id="MCFK01001805">
    <property type="protein sequence ID" value="RKF64570.1"/>
    <property type="molecule type" value="Genomic_DNA"/>
</dbReference>
<dbReference type="SUPFAM" id="SSF57938">
    <property type="entry name" value="DnaJ/Hsp40 cysteine-rich domain"/>
    <property type="match status" value="1"/>
</dbReference>
<evidence type="ECO:0000256" key="4">
    <source>
        <dbReference type="ARBA" id="ARBA00022833"/>
    </source>
</evidence>
<dbReference type="OrthoDB" id="10256793at2759"/>
<accession>A0A420I4F7</accession>
<dbReference type="FunFam" id="2.60.260.20:FF:000005">
    <property type="entry name" value="Chaperone protein dnaJ 1, mitochondrial"/>
    <property type="match status" value="1"/>
</dbReference>
<dbReference type="PROSITE" id="PS50076">
    <property type="entry name" value="DNAJ_2"/>
    <property type="match status" value="1"/>
</dbReference>
<name>A0A420I4F7_9PEZI</name>
<feature type="domain" description="CR-type" evidence="9">
    <location>
        <begin position="240"/>
        <end position="321"/>
    </location>
</feature>
<dbReference type="AlphaFoldDB" id="A0A420I4F7"/>
<keyword evidence="1 7" id="KW-0479">Metal-binding</keyword>
<dbReference type="FunFam" id="2.10.230.10:FF:000001">
    <property type="entry name" value="DnaJ subfamily A member 2"/>
    <property type="match status" value="1"/>
</dbReference>
<dbReference type="STRING" id="212602.A0A420I4F7"/>
<dbReference type="GO" id="GO:0009408">
    <property type="term" value="P:response to heat"/>
    <property type="evidence" value="ECO:0007669"/>
    <property type="project" value="InterPro"/>
</dbReference>
<evidence type="ECO:0000256" key="3">
    <source>
        <dbReference type="ARBA" id="ARBA00022771"/>
    </source>
</evidence>
<dbReference type="InterPro" id="IPR036869">
    <property type="entry name" value="J_dom_sf"/>
</dbReference>
<evidence type="ECO:0000256" key="7">
    <source>
        <dbReference type="PROSITE-ProRule" id="PRU00546"/>
    </source>
</evidence>
<feature type="domain" description="J" evidence="8">
    <location>
        <begin position="82"/>
        <end position="146"/>
    </location>
</feature>
<dbReference type="GO" id="GO:0031072">
    <property type="term" value="F:heat shock protein binding"/>
    <property type="evidence" value="ECO:0007669"/>
    <property type="project" value="InterPro"/>
</dbReference>
<keyword evidence="2" id="KW-0677">Repeat</keyword>
<dbReference type="PANTHER" id="PTHR43096">
    <property type="entry name" value="DNAJ HOMOLOG 1, MITOCHONDRIAL-RELATED"/>
    <property type="match status" value="1"/>
</dbReference>
<dbReference type="GO" id="GO:0005737">
    <property type="term" value="C:cytoplasm"/>
    <property type="evidence" value="ECO:0007669"/>
    <property type="project" value="TreeGrafter"/>
</dbReference>
<dbReference type="Gene3D" id="1.10.287.110">
    <property type="entry name" value="DnaJ domain"/>
    <property type="match status" value="1"/>
</dbReference>
<evidence type="ECO:0000256" key="2">
    <source>
        <dbReference type="ARBA" id="ARBA00022737"/>
    </source>
</evidence>
<evidence type="ECO:0000256" key="6">
    <source>
        <dbReference type="ARBA" id="ARBA00072890"/>
    </source>
</evidence>
<dbReference type="CDD" id="cd10747">
    <property type="entry name" value="DnaJ_C"/>
    <property type="match status" value="1"/>
</dbReference>
<dbReference type="PRINTS" id="PR00625">
    <property type="entry name" value="JDOMAIN"/>
</dbReference>
<dbReference type="Gene3D" id="2.10.230.10">
    <property type="entry name" value="Heat shock protein DnaJ, cysteine-rich domain"/>
    <property type="match status" value="1"/>
</dbReference>
<evidence type="ECO:0000259" key="9">
    <source>
        <dbReference type="PROSITE" id="PS51188"/>
    </source>
</evidence>
<dbReference type="SMART" id="SM00271">
    <property type="entry name" value="DnaJ"/>
    <property type="match status" value="1"/>
</dbReference>
<keyword evidence="11" id="KW-1185">Reference proteome</keyword>
<dbReference type="InterPro" id="IPR008971">
    <property type="entry name" value="HSP40/DnaJ_pept-bd"/>
</dbReference>
<dbReference type="GO" id="GO:0051082">
    <property type="term" value="F:unfolded protein binding"/>
    <property type="evidence" value="ECO:0007669"/>
    <property type="project" value="InterPro"/>
</dbReference>
<evidence type="ECO:0000256" key="5">
    <source>
        <dbReference type="ARBA" id="ARBA00023186"/>
    </source>
</evidence>
<dbReference type="PANTHER" id="PTHR43096:SF52">
    <property type="entry name" value="DNAJ HOMOLOG 1, MITOCHONDRIAL-RELATED"/>
    <property type="match status" value="1"/>
</dbReference>
<evidence type="ECO:0000313" key="11">
    <source>
        <dbReference type="Proteomes" id="UP000286134"/>
    </source>
</evidence>
<dbReference type="CDD" id="cd06257">
    <property type="entry name" value="DnaJ"/>
    <property type="match status" value="1"/>
</dbReference>
<dbReference type="Pfam" id="PF01556">
    <property type="entry name" value="DnaJ_C"/>
    <property type="match status" value="1"/>
</dbReference>
<dbReference type="GO" id="GO:0008270">
    <property type="term" value="F:zinc ion binding"/>
    <property type="evidence" value="ECO:0007669"/>
    <property type="project" value="UniProtKB-KW"/>
</dbReference>
<dbReference type="InterPro" id="IPR001623">
    <property type="entry name" value="DnaJ_domain"/>
</dbReference>
<dbReference type="HAMAP" id="MF_01152">
    <property type="entry name" value="DnaJ"/>
    <property type="match status" value="1"/>
</dbReference>
<evidence type="ECO:0000256" key="1">
    <source>
        <dbReference type="ARBA" id="ARBA00022723"/>
    </source>
</evidence>
<protein>
    <recommendedName>
        <fullName evidence="6">DnaJ homolog 1, mitochondrial</fullName>
    </recommendedName>
</protein>
<organism evidence="10 11">
    <name type="scientific">Erysiphe neolycopersici</name>
    <dbReference type="NCBI Taxonomy" id="212602"/>
    <lineage>
        <taxon>Eukaryota</taxon>
        <taxon>Fungi</taxon>
        <taxon>Dikarya</taxon>
        <taxon>Ascomycota</taxon>
        <taxon>Pezizomycotina</taxon>
        <taxon>Leotiomycetes</taxon>
        <taxon>Erysiphales</taxon>
        <taxon>Erysiphaceae</taxon>
        <taxon>Erysiphe</taxon>
    </lineage>
</organism>
<gene>
    <name evidence="10" type="ORF">OnM2_018008</name>
</gene>
<dbReference type="Pfam" id="PF00226">
    <property type="entry name" value="DnaJ"/>
    <property type="match status" value="1"/>
</dbReference>
<feature type="zinc finger region" description="CR-type" evidence="7">
    <location>
        <begin position="240"/>
        <end position="321"/>
    </location>
</feature>
<dbReference type="SUPFAM" id="SSF49493">
    <property type="entry name" value="HSP40/DnaJ peptide-binding domain"/>
    <property type="match status" value="2"/>
</dbReference>
<dbReference type="Pfam" id="PF00684">
    <property type="entry name" value="DnaJ_CXXCXGXG"/>
    <property type="match status" value="1"/>
</dbReference>
<evidence type="ECO:0000313" key="10">
    <source>
        <dbReference type="EMBL" id="RKF64570.1"/>
    </source>
</evidence>